<keyword evidence="5" id="KW-1185">Reference proteome</keyword>
<keyword evidence="2" id="KW-0812">Transmembrane</keyword>
<feature type="region of interest" description="Disordered" evidence="1">
    <location>
        <begin position="81"/>
        <end position="116"/>
    </location>
</feature>
<dbReference type="Proteomes" id="UP000298663">
    <property type="component" value="Unassembled WGS sequence"/>
</dbReference>
<comment type="caution">
    <text evidence="4">The sequence shown here is derived from an EMBL/GenBank/DDBJ whole genome shotgun (WGS) entry which is preliminary data.</text>
</comment>
<feature type="compositionally biased region" description="Polar residues" evidence="1">
    <location>
        <begin position="81"/>
        <end position="90"/>
    </location>
</feature>
<name>A0A4U5NW03_STECR</name>
<keyword evidence="2" id="KW-0472">Membrane</keyword>
<sequence>MRYIFVSGHCIVGLLVCCVLPNSIKAHFMENTTTFNNVDIYLYVFWVEKFFGFMFFGIMVIMYFLVRNTFLKILALRVCSPSTESSNSQRSKPDRPTNPRKSVGASSSPSSSTAPLPTFSVAFLCVGS</sequence>
<evidence type="ECO:0000256" key="3">
    <source>
        <dbReference type="SAM" id="SignalP"/>
    </source>
</evidence>
<feature type="signal peptide" evidence="3">
    <location>
        <begin position="1"/>
        <end position="26"/>
    </location>
</feature>
<evidence type="ECO:0008006" key="6">
    <source>
        <dbReference type="Google" id="ProtNLM"/>
    </source>
</evidence>
<evidence type="ECO:0000256" key="2">
    <source>
        <dbReference type="SAM" id="Phobius"/>
    </source>
</evidence>
<keyword evidence="2" id="KW-1133">Transmembrane helix</keyword>
<reference evidence="4 5" key="1">
    <citation type="journal article" date="2015" name="Genome Biol.">
        <title>Comparative genomics of Steinernema reveals deeply conserved gene regulatory networks.</title>
        <authorList>
            <person name="Dillman A.R."/>
            <person name="Macchietto M."/>
            <person name="Porter C.F."/>
            <person name="Rogers A."/>
            <person name="Williams B."/>
            <person name="Antoshechkin I."/>
            <person name="Lee M.M."/>
            <person name="Goodwin Z."/>
            <person name="Lu X."/>
            <person name="Lewis E.E."/>
            <person name="Goodrich-Blair H."/>
            <person name="Stock S.P."/>
            <person name="Adams B.J."/>
            <person name="Sternberg P.W."/>
            <person name="Mortazavi A."/>
        </authorList>
    </citation>
    <scope>NUCLEOTIDE SEQUENCE [LARGE SCALE GENOMIC DNA]</scope>
    <source>
        <strain evidence="4 5">ALL</strain>
    </source>
</reference>
<proteinExistence type="predicted"/>
<gene>
    <name evidence="4" type="ORF">L596_012108</name>
</gene>
<evidence type="ECO:0000313" key="5">
    <source>
        <dbReference type="Proteomes" id="UP000298663"/>
    </source>
</evidence>
<feature type="compositionally biased region" description="Low complexity" evidence="1">
    <location>
        <begin position="105"/>
        <end position="116"/>
    </location>
</feature>
<feature type="chain" id="PRO_5020812559" description="7TM GPCR serpentine receptor class x (Srx) domain-containing protein" evidence="3">
    <location>
        <begin position="27"/>
        <end position="128"/>
    </location>
</feature>
<feature type="transmembrane region" description="Helical" evidence="2">
    <location>
        <begin position="50"/>
        <end position="66"/>
    </location>
</feature>
<reference evidence="4 5" key="2">
    <citation type="journal article" date="2019" name="G3 (Bethesda)">
        <title>Hybrid Assembly of the Genome of the Entomopathogenic Nematode Steinernema carpocapsae Identifies the X-Chromosome.</title>
        <authorList>
            <person name="Serra L."/>
            <person name="Macchietto M."/>
            <person name="Macias-Munoz A."/>
            <person name="McGill C.J."/>
            <person name="Rodriguez I.M."/>
            <person name="Rodriguez B."/>
            <person name="Murad R."/>
            <person name="Mortazavi A."/>
        </authorList>
    </citation>
    <scope>NUCLEOTIDE SEQUENCE [LARGE SCALE GENOMIC DNA]</scope>
    <source>
        <strain evidence="4 5">ALL</strain>
    </source>
</reference>
<evidence type="ECO:0000313" key="4">
    <source>
        <dbReference type="EMBL" id="TKR87757.1"/>
    </source>
</evidence>
<dbReference type="EMBL" id="AZBU02000003">
    <property type="protein sequence ID" value="TKR87757.1"/>
    <property type="molecule type" value="Genomic_DNA"/>
</dbReference>
<organism evidence="4 5">
    <name type="scientific">Steinernema carpocapsae</name>
    <name type="common">Entomopathogenic nematode</name>
    <dbReference type="NCBI Taxonomy" id="34508"/>
    <lineage>
        <taxon>Eukaryota</taxon>
        <taxon>Metazoa</taxon>
        <taxon>Ecdysozoa</taxon>
        <taxon>Nematoda</taxon>
        <taxon>Chromadorea</taxon>
        <taxon>Rhabditida</taxon>
        <taxon>Tylenchina</taxon>
        <taxon>Panagrolaimomorpha</taxon>
        <taxon>Strongyloidoidea</taxon>
        <taxon>Steinernematidae</taxon>
        <taxon>Steinernema</taxon>
    </lineage>
</organism>
<keyword evidence="3" id="KW-0732">Signal</keyword>
<evidence type="ECO:0000256" key="1">
    <source>
        <dbReference type="SAM" id="MobiDB-lite"/>
    </source>
</evidence>
<protein>
    <recommendedName>
        <fullName evidence="6">7TM GPCR serpentine receptor class x (Srx) domain-containing protein</fullName>
    </recommendedName>
</protein>
<accession>A0A4U5NW03</accession>
<dbReference type="AlphaFoldDB" id="A0A4U5NW03"/>